<dbReference type="OrthoDB" id="8300194at2759"/>
<organism evidence="2 3">
    <name type="scientific">Jaapia argillacea MUCL 33604</name>
    <dbReference type="NCBI Taxonomy" id="933084"/>
    <lineage>
        <taxon>Eukaryota</taxon>
        <taxon>Fungi</taxon>
        <taxon>Dikarya</taxon>
        <taxon>Basidiomycota</taxon>
        <taxon>Agaricomycotina</taxon>
        <taxon>Agaricomycetes</taxon>
        <taxon>Agaricomycetidae</taxon>
        <taxon>Jaapiales</taxon>
        <taxon>Jaapiaceae</taxon>
        <taxon>Jaapia</taxon>
    </lineage>
</organism>
<dbReference type="EMBL" id="KL197726">
    <property type="protein sequence ID" value="KDQ55095.1"/>
    <property type="molecule type" value="Genomic_DNA"/>
</dbReference>
<sequence>MSQTTPSKDLGPDNQILSHIFPASAPASITILAQTYETCIFIAKFDNPSPLVLSKDLVVRLEVSSSDGSRRRLHTVSALQKVAALAIPNLVPEVTEIGVTRTSDGIEAEYSVTAFIPDSVTLEAVWDVLTERQQSTIVKEVVGAMNNLYSLSPSDARVRRILEGTPFVENLESPNVSATALGGPDVGYFQNVPDLLKGITNALNGRGSKPIATFHAIADGSITITPVNDEPAAVHIPHDDLISLLHPVVLSHNDLEPRNILVSTPISGDDVVHVKAIIDWEMVGFFPLGYEFVMKDVHMGSSNLSFRWYSLFKQHATPSLGGIPIPPTPLSLHGGS</sequence>
<dbReference type="AlphaFoldDB" id="A0A067PMR2"/>
<dbReference type="InterPro" id="IPR051678">
    <property type="entry name" value="AGP_Transferase"/>
</dbReference>
<dbReference type="PANTHER" id="PTHR21310:SF54">
    <property type="entry name" value="AMINOGLYCOSIDE PHOSPHOTRANSFERASE DOMAIN-CONTAINING PROTEIN"/>
    <property type="match status" value="1"/>
</dbReference>
<evidence type="ECO:0000313" key="3">
    <source>
        <dbReference type="Proteomes" id="UP000027265"/>
    </source>
</evidence>
<dbReference type="SUPFAM" id="SSF56112">
    <property type="entry name" value="Protein kinase-like (PK-like)"/>
    <property type="match status" value="1"/>
</dbReference>
<reference evidence="3" key="1">
    <citation type="journal article" date="2014" name="Proc. Natl. Acad. Sci. U.S.A.">
        <title>Extensive sampling of basidiomycete genomes demonstrates inadequacy of the white-rot/brown-rot paradigm for wood decay fungi.</title>
        <authorList>
            <person name="Riley R."/>
            <person name="Salamov A.A."/>
            <person name="Brown D.W."/>
            <person name="Nagy L.G."/>
            <person name="Floudas D."/>
            <person name="Held B.W."/>
            <person name="Levasseur A."/>
            <person name="Lombard V."/>
            <person name="Morin E."/>
            <person name="Otillar R."/>
            <person name="Lindquist E.A."/>
            <person name="Sun H."/>
            <person name="LaButti K.M."/>
            <person name="Schmutz J."/>
            <person name="Jabbour D."/>
            <person name="Luo H."/>
            <person name="Baker S.E."/>
            <person name="Pisabarro A.G."/>
            <person name="Walton J.D."/>
            <person name="Blanchette R.A."/>
            <person name="Henrissat B."/>
            <person name="Martin F."/>
            <person name="Cullen D."/>
            <person name="Hibbett D.S."/>
            <person name="Grigoriev I.V."/>
        </authorList>
    </citation>
    <scope>NUCLEOTIDE SEQUENCE [LARGE SCALE GENOMIC DNA]</scope>
    <source>
        <strain evidence="3">MUCL 33604</strain>
    </source>
</reference>
<name>A0A067PMR2_9AGAM</name>
<accession>A0A067PMR2</accession>
<dbReference type="Proteomes" id="UP000027265">
    <property type="component" value="Unassembled WGS sequence"/>
</dbReference>
<dbReference type="HOGENOM" id="CLU_059970_0_0_1"/>
<keyword evidence="3" id="KW-1185">Reference proteome</keyword>
<dbReference type="InterPro" id="IPR011009">
    <property type="entry name" value="Kinase-like_dom_sf"/>
</dbReference>
<dbReference type="PANTHER" id="PTHR21310">
    <property type="entry name" value="AMINOGLYCOSIDE PHOSPHOTRANSFERASE-RELATED-RELATED"/>
    <property type="match status" value="1"/>
</dbReference>
<dbReference type="Pfam" id="PF01636">
    <property type="entry name" value="APH"/>
    <property type="match status" value="1"/>
</dbReference>
<feature type="domain" description="Aminoglycoside phosphotransferase" evidence="1">
    <location>
        <begin position="56"/>
        <end position="294"/>
    </location>
</feature>
<gene>
    <name evidence="2" type="ORF">JAAARDRAFT_134450</name>
</gene>
<evidence type="ECO:0000313" key="2">
    <source>
        <dbReference type="EMBL" id="KDQ55095.1"/>
    </source>
</evidence>
<dbReference type="InterPro" id="IPR002575">
    <property type="entry name" value="Aminoglycoside_PTrfase"/>
</dbReference>
<evidence type="ECO:0000259" key="1">
    <source>
        <dbReference type="Pfam" id="PF01636"/>
    </source>
</evidence>
<proteinExistence type="predicted"/>
<protein>
    <recommendedName>
        <fullName evidence="1">Aminoglycoside phosphotransferase domain-containing protein</fullName>
    </recommendedName>
</protein>
<dbReference type="Gene3D" id="3.90.1200.10">
    <property type="match status" value="1"/>
</dbReference>
<dbReference type="InParanoid" id="A0A067PMR2"/>